<dbReference type="SUPFAM" id="SSF46689">
    <property type="entry name" value="Homeodomain-like"/>
    <property type="match status" value="2"/>
</dbReference>
<comment type="caution">
    <text evidence="6">The sequence shown here is derived from an EMBL/GenBank/DDBJ whole genome shotgun (WGS) entry which is preliminary data.</text>
</comment>
<feature type="compositionally biased region" description="Basic and acidic residues" evidence="4">
    <location>
        <begin position="269"/>
        <end position="279"/>
    </location>
</feature>
<proteinExistence type="predicted"/>
<dbReference type="PROSITE" id="PS01124">
    <property type="entry name" value="HTH_ARAC_FAMILY_2"/>
    <property type="match status" value="1"/>
</dbReference>
<evidence type="ECO:0000256" key="1">
    <source>
        <dbReference type="ARBA" id="ARBA00023015"/>
    </source>
</evidence>
<dbReference type="EMBL" id="VCIW01000002">
    <property type="protein sequence ID" value="TLS53675.1"/>
    <property type="molecule type" value="Genomic_DNA"/>
</dbReference>
<sequence>MFFHDLRLERELKIEKRIDADTDHELHMHDLLEINVLLENDAEFRLLHRSFSGQAGDVFLFRPYEPHYNLAVRRDKPIHWLMVLFSPSIVRMIPYGYQLLYPFYTAAATPHIPAASPYARAIHAAAAAAYEEQEKGLPGWESKQFMHFVDILVSAYRYTLEQARRDGDVEIDAGIVSAVEYILRHITEDIDVQHLIDLYGRGKTYFYSTFKQAVGVTPNRFIHRLRMQIAMHLLKTTDKSVTDIAFDCGYHSIHYFNKHFKEYRQVSPREYRNQSRREGAANVAGGGR</sequence>
<dbReference type="InterPro" id="IPR018060">
    <property type="entry name" value="HTH_AraC"/>
</dbReference>
<dbReference type="InterPro" id="IPR037923">
    <property type="entry name" value="HTH-like"/>
</dbReference>
<keyword evidence="2" id="KW-0238">DNA-binding</keyword>
<dbReference type="AlphaFoldDB" id="A0A5R9GNK2"/>
<evidence type="ECO:0000256" key="3">
    <source>
        <dbReference type="ARBA" id="ARBA00023163"/>
    </source>
</evidence>
<reference evidence="6 7" key="1">
    <citation type="submission" date="2019-05" db="EMBL/GenBank/DDBJ databases">
        <authorList>
            <person name="Narsing Rao M.P."/>
            <person name="Li W.J."/>
        </authorList>
    </citation>
    <scope>NUCLEOTIDE SEQUENCE [LARGE SCALE GENOMIC DNA]</scope>
    <source>
        <strain evidence="6 7">SYSU_K30003</strain>
    </source>
</reference>
<keyword evidence="1" id="KW-0805">Transcription regulation</keyword>
<dbReference type="Gene3D" id="1.10.10.60">
    <property type="entry name" value="Homeodomain-like"/>
    <property type="match status" value="2"/>
</dbReference>
<dbReference type="SMART" id="SM00342">
    <property type="entry name" value="HTH_ARAC"/>
    <property type="match status" value="1"/>
</dbReference>
<feature type="domain" description="HTH araC/xylS-type" evidence="5">
    <location>
        <begin position="176"/>
        <end position="274"/>
    </location>
</feature>
<evidence type="ECO:0000256" key="4">
    <source>
        <dbReference type="SAM" id="MobiDB-lite"/>
    </source>
</evidence>
<keyword evidence="3" id="KW-0804">Transcription</keyword>
<dbReference type="SUPFAM" id="SSF51215">
    <property type="entry name" value="Regulatory protein AraC"/>
    <property type="match status" value="1"/>
</dbReference>
<dbReference type="PROSITE" id="PS00041">
    <property type="entry name" value="HTH_ARAC_FAMILY_1"/>
    <property type="match status" value="1"/>
</dbReference>
<dbReference type="OrthoDB" id="2552966at2"/>
<dbReference type="PANTHER" id="PTHR43280:SF28">
    <property type="entry name" value="HTH-TYPE TRANSCRIPTIONAL ACTIVATOR RHAS"/>
    <property type="match status" value="1"/>
</dbReference>
<evidence type="ECO:0000256" key="2">
    <source>
        <dbReference type="ARBA" id="ARBA00023125"/>
    </source>
</evidence>
<evidence type="ECO:0000259" key="5">
    <source>
        <dbReference type="PROSITE" id="PS01124"/>
    </source>
</evidence>
<protein>
    <submittedName>
        <fullName evidence="6">AraC family transcriptional regulator</fullName>
    </submittedName>
</protein>
<gene>
    <name evidence="6" type="ORF">FE782_05230</name>
</gene>
<evidence type="ECO:0000313" key="6">
    <source>
        <dbReference type="EMBL" id="TLS53675.1"/>
    </source>
</evidence>
<dbReference type="GO" id="GO:0043565">
    <property type="term" value="F:sequence-specific DNA binding"/>
    <property type="evidence" value="ECO:0007669"/>
    <property type="project" value="InterPro"/>
</dbReference>
<dbReference type="Proteomes" id="UP000309676">
    <property type="component" value="Unassembled WGS sequence"/>
</dbReference>
<dbReference type="InterPro" id="IPR018062">
    <property type="entry name" value="HTH_AraC-typ_CS"/>
</dbReference>
<dbReference type="PANTHER" id="PTHR43280">
    <property type="entry name" value="ARAC-FAMILY TRANSCRIPTIONAL REGULATOR"/>
    <property type="match status" value="1"/>
</dbReference>
<dbReference type="InterPro" id="IPR009057">
    <property type="entry name" value="Homeodomain-like_sf"/>
</dbReference>
<accession>A0A5R9GNK2</accession>
<keyword evidence="7" id="KW-1185">Reference proteome</keyword>
<evidence type="ECO:0000313" key="7">
    <source>
        <dbReference type="Proteomes" id="UP000309676"/>
    </source>
</evidence>
<dbReference type="InterPro" id="IPR003313">
    <property type="entry name" value="AraC-bd"/>
</dbReference>
<feature type="region of interest" description="Disordered" evidence="4">
    <location>
        <begin position="269"/>
        <end position="288"/>
    </location>
</feature>
<organism evidence="6 7">
    <name type="scientific">Paenibacillus antri</name>
    <dbReference type="NCBI Taxonomy" id="2582848"/>
    <lineage>
        <taxon>Bacteria</taxon>
        <taxon>Bacillati</taxon>
        <taxon>Bacillota</taxon>
        <taxon>Bacilli</taxon>
        <taxon>Bacillales</taxon>
        <taxon>Paenibacillaceae</taxon>
        <taxon>Paenibacillus</taxon>
    </lineage>
</organism>
<dbReference type="Pfam" id="PF02311">
    <property type="entry name" value="AraC_binding"/>
    <property type="match status" value="1"/>
</dbReference>
<dbReference type="GO" id="GO:0003700">
    <property type="term" value="F:DNA-binding transcription factor activity"/>
    <property type="evidence" value="ECO:0007669"/>
    <property type="project" value="InterPro"/>
</dbReference>
<dbReference type="RefSeq" id="WP_138192993.1">
    <property type="nucleotide sequence ID" value="NZ_VCIW01000002.1"/>
</dbReference>
<name>A0A5R9GNK2_9BACL</name>
<dbReference type="Pfam" id="PF12833">
    <property type="entry name" value="HTH_18"/>
    <property type="match status" value="1"/>
</dbReference>